<evidence type="ECO:0000256" key="1">
    <source>
        <dbReference type="SAM" id="MobiDB-lite"/>
    </source>
</evidence>
<evidence type="ECO:0000313" key="2">
    <source>
        <dbReference type="EMBL" id="KAL1848513.1"/>
    </source>
</evidence>
<feature type="compositionally biased region" description="Polar residues" evidence="1">
    <location>
        <begin position="17"/>
        <end position="28"/>
    </location>
</feature>
<dbReference type="EMBL" id="JAZHXJ010000919">
    <property type="protein sequence ID" value="KAL1848513.1"/>
    <property type="molecule type" value="Genomic_DNA"/>
</dbReference>
<feature type="region of interest" description="Disordered" evidence="1">
    <location>
        <begin position="228"/>
        <end position="274"/>
    </location>
</feature>
<gene>
    <name evidence="2" type="ORF">VTK73DRAFT_10124</name>
</gene>
<feature type="region of interest" description="Disordered" evidence="1">
    <location>
        <begin position="1"/>
        <end position="37"/>
    </location>
</feature>
<proteinExistence type="predicted"/>
<evidence type="ECO:0000313" key="3">
    <source>
        <dbReference type="Proteomes" id="UP001586593"/>
    </source>
</evidence>
<sequence length="274" mass="28539">MGKREQVGRQTLARRSAASTSGLGTRTPTRGVHWPARAPSPYVVDGGATVALPWFDSEGRSSPPALSLPTGPEHPPWLAFLGTRLLAGRPGRPGPPLLGDQAVLRDLCFGAQAAAQCRSWDGTQWARSGVPLALVAARVAEIQDVSRIPSLLTAGPSADPEAAEATLVTSGFSSLSSSPRPPWQVLTHPVAHPRNRLGPCTCGSAGVATVCGGSALAWLAAEPPTGLAEDPLWNKSPPHTGATLDLHRQAPPKRNDDRPRDTLGSLCIAGSPRS</sequence>
<dbReference type="Proteomes" id="UP001586593">
    <property type="component" value="Unassembled WGS sequence"/>
</dbReference>
<reference evidence="2 3" key="1">
    <citation type="journal article" date="2024" name="Commun. Biol.">
        <title>Comparative genomic analysis of thermophilic fungi reveals convergent evolutionary adaptations and gene losses.</title>
        <authorList>
            <person name="Steindorff A.S."/>
            <person name="Aguilar-Pontes M.V."/>
            <person name="Robinson A.J."/>
            <person name="Andreopoulos B."/>
            <person name="LaButti K."/>
            <person name="Kuo A."/>
            <person name="Mondo S."/>
            <person name="Riley R."/>
            <person name="Otillar R."/>
            <person name="Haridas S."/>
            <person name="Lipzen A."/>
            <person name="Grimwood J."/>
            <person name="Schmutz J."/>
            <person name="Clum A."/>
            <person name="Reid I.D."/>
            <person name="Moisan M.C."/>
            <person name="Butler G."/>
            <person name="Nguyen T.T.M."/>
            <person name="Dewar K."/>
            <person name="Conant G."/>
            <person name="Drula E."/>
            <person name="Henrissat B."/>
            <person name="Hansel C."/>
            <person name="Singer S."/>
            <person name="Hutchinson M.I."/>
            <person name="de Vries R.P."/>
            <person name="Natvig D.O."/>
            <person name="Powell A.J."/>
            <person name="Tsang A."/>
            <person name="Grigoriev I.V."/>
        </authorList>
    </citation>
    <scope>NUCLEOTIDE SEQUENCE [LARGE SCALE GENOMIC DNA]</scope>
    <source>
        <strain evidence="2 3">ATCC 24622</strain>
    </source>
</reference>
<organism evidence="2 3">
    <name type="scientific">Phialemonium thermophilum</name>
    <dbReference type="NCBI Taxonomy" id="223376"/>
    <lineage>
        <taxon>Eukaryota</taxon>
        <taxon>Fungi</taxon>
        <taxon>Dikarya</taxon>
        <taxon>Ascomycota</taxon>
        <taxon>Pezizomycotina</taxon>
        <taxon>Sordariomycetes</taxon>
        <taxon>Sordariomycetidae</taxon>
        <taxon>Cephalothecales</taxon>
        <taxon>Cephalothecaceae</taxon>
        <taxon>Phialemonium</taxon>
    </lineage>
</organism>
<name>A0ABR3VYG9_9PEZI</name>
<feature type="compositionally biased region" description="Basic and acidic residues" evidence="1">
    <location>
        <begin position="245"/>
        <end position="261"/>
    </location>
</feature>
<protein>
    <submittedName>
        <fullName evidence="2">Uncharacterized protein</fullName>
    </submittedName>
</protein>
<keyword evidence="3" id="KW-1185">Reference proteome</keyword>
<accession>A0ABR3VYG9</accession>
<comment type="caution">
    <text evidence="2">The sequence shown here is derived from an EMBL/GenBank/DDBJ whole genome shotgun (WGS) entry which is preliminary data.</text>
</comment>